<reference evidence="2" key="1">
    <citation type="submission" date="2020-01" db="EMBL/GenBank/DDBJ databases">
        <title>Genome sequence of Kobresia littledalei, the first chromosome-level genome in the family Cyperaceae.</title>
        <authorList>
            <person name="Qu G."/>
        </authorList>
    </citation>
    <scope>NUCLEOTIDE SEQUENCE</scope>
    <source>
        <strain evidence="2">C.B.Clarke</strain>
        <tissue evidence="2">Leaf</tissue>
    </source>
</reference>
<evidence type="ECO:0000256" key="1">
    <source>
        <dbReference type="SAM" id="MobiDB-lite"/>
    </source>
</evidence>
<evidence type="ECO:0000313" key="3">
    <source>
        <dbReference type="Proteomes" id="UP000623129"/>
    </source>
</evidence>
<feature type="region of interest" description="Disordered" evidence="1">
    <location>
        <begin position="119"/>
        <end position="143"/>
    </location>
</feature>
<gene>
    <name evidence="2" type="ORF">FCM35_KLT14007</name>
</gene>
<dbReference type="EMBL" id="SWLB01000026">
    <property type="protein sequence ID" value="KAF3321791.1"/>
    <property type="molecule type" value="Genomic_DNA"/>
</dbReference>
<dbReference type="Pfam" id="PF14009">
    <property type="entry name" value="PADRE"/>
    <property type="match status" value="1"/>
</dbReference>
<dbReference type="Proteomes" id="UP000623129">
    <property type="component" value="Unassembled WGS sequence"/>
</dbReference>
<dbReference type="OrthoDB" id="1688863at2759"/>
<accession>A0A833V0G8</accession>
<dbReference type="PANTHER" id="PTHR33148:SF46">
    <property type="entry name" value="EMB|CAB85509.1"/>
    <property type="match status" value="1"/>
</dbReference>
<dbReference type="PANTHER" id="PTHR33148">
    <property type="entry name" value="PLASTID MOVEMENT IMPAIRED PROTEIN-RELATED"/>
    <property type="match status" value="1"/>
</dbReference>
<protein>
    <submittedName>
        <fullName evidence="2">Uncharacterized protein</fullName>
    </submittedName>
</protein>
<name>A0A833V0G8_9POAL</name>
<keyword evidence="3" id="KW-1185">Reference proteome</keyword>
<proteinExistence type="predicted"/>
<dbReference type="AlphaFoldDB" id="A0A833V0G8"/>
<organism evidence="2 3">
    <name type="scientific">Carex littledalei</name>
    <dbReference type="NCBI Taxonomy" id="544730"/>
    <lineage>
        <taxon>Eukaryota</taxon>
        <taxon>Viridiplantae</taxon>
        <taxon>Streptophyta</taxon>
        <taxon>Embryophyta</taxon>
        <taxon>Tracheophyta</taxon>
        <taxon>Spermatophyta</taxon>
        <taxon>Magnoliopsida</taxon>
        <taxon>Liliopsida</taxon>
        <taxon>Poales</taxon>
        <taxon>Cyperaceae</taxon>
        <taxon>Cyperoideae</taxon>
        <taxon>Cariceae</taxon>
        <taxon>Carex</taxon>
        <taxon>Carex subgen. Euthyceras</taxon>
    </lineage>
</organism>
<comment type="caution">
    <text evidence="2">The sequence shown here is derived from an EMBL/GenBank/DDBJ whole genome shotgun (WGS) entry which is preliminary data.</text>
</comment>
<sequence>MGNCLVVQTARSEVIKIMRMDGKMLTYESPLKVYQVLEGFPGYIISDPLSMPQQLGLMSDMVSGRQYYILPVEKKIETGFDDDSVVRVKLVITKKELKAMLIKEEVSLADMVSLFQGSDQRKESDEESVRGWRPSLESIPEGC</sequence>
<evidence type="ECO:0000313" key="2">
    <source>
        <dbReference type="EMBL" id="KAF3321791.1"/>
    </source>
</evidence>
<dbReference type="InterPro" id="IPR025322">
    <property type="entry name" value="PADRE_dom"/>
</dbReference>
<feature type="compositionally biased region" description="Basic and acidic residues" evidence="1">
    <location>
        <begin position="119"/>
        <end position="130"/>
    </location>
</feature>